<gene>
    <name evidence="6" type="ORF">FWILDA_LOCUS12376</name>
</gene>
<evidence type="ECO:0000259" key="5">
    <source>
        <dbReference type="PROSITE" id="PS50011"/>
    </source>
</evidence>
<evidence type="ECO:0000256" key="2">
    <source>
        <dbReference type="ARBA" id="ARBA00022741"/>
    </source>
</evidence>
<evidence type="ECO:0000256" key="3">
    <source>
        <dbReference type="ARBA" id="ARBA00022777"/>
    </source>
</evidence>
<dbReference type="EMBL" id="CAMKVN010003983">
    <property type="protein sequence ID" value="CAI2186039.1"/>
    <property type="molecule type" value="Genomic_DNA"/>
</dbReference>
<dbReference type="PROSITE" id="PS50011">
    <property type="entry name" value="PROTEIN_KINASE_DOM"/>
    <property type="match status" value="1"/>
</dbReference>
<comment type="caution">
    <text evidence="6">The sequence shown here is derived from an EMBL/GenBank/DDBJ whole genome shotgun (WGS) entry which is preliminary data.</text>
</comment>
<accession>A0A9W4SYH1</accession>
<sequence>MDSNSDFVKCFDCGNVRSSTRWCKDCECNAFKENFRNWASGNLIVDNFIKYTQLNTTGNVDYLEYIDFDQFEFMKKINKGGDFGTIYSATWMKGPRRIWDEDAEQWTRNGPIKVALARLHDSQNINEKYLKQLYEYQYSLHESLDSFGITLDLTSNYMLVMKYHEYYENRDLYSFLDETQQMICWKDVVLILWQISGRIVHYHEKGLIHGNIHGGNILVEVIQGSFGNIDIPDIEPYSINKENSNEIYGVLPYVAPEILQGKPLTESVDIYSFGMIMWTLSAGVLPWCNRPHDSNLASQICSGLRPEIRTPNVYTQLMTRCWDSDPSSRPTTSELNDELETWLSAIDDPNPSELSEELSNLKKSKFDQQEIHSEAFYTSRMLSFL</sequence>
<evidence type="ECO:0000313" key="6">
    <source>
        <dbReference type="EMBL" id="CAI2186039.1"/>
    </source>
</evidence>
<dbReference type="Proteomes" id="UP001153678">
    <property type="component" value="Unassembled WGS sequence"/>
</dbReference>
<evidence type="ECO:0000256" key="4">
    <source>
        <dbReference type="ARBA" id="ARBA00022840"/>
    </source>
</evidence>
<dbReference type="InterPro" id="IPR011009">
    <property type="entry name" value="Kinase-like_dom_sf"/>
</dbReference>
<dbReference type="GO" id="GO:0004674">
    <property type="term" value="F:protein serine/threonine kinase activity"/>
    <property type="evidence" value="ECO:0007669"/>
    <property type="project" value="TreeGrafter"/>
</dbReference>
<keyword evidence="7" id="KW-1185">Reference proteome</keyword>
<dbReference type="InterPro" id="IPR001245">
    <property type="entry name" value="Ser-Thr/Tyr_kinase_cat_dom"/>
</dbReference>
<dbReference type="InterPro" id="IPR000719">
    <property type="entry name" value="Prot_kinase_dom"/>
</dbReference>
<dbReference type="SUPFAM" id="SSF56112">
    <property type="entry name" value="Protein kinase-like (PK-like)"/>
    <property type="match status" value="1"/>
</dbReference>
<dbReference type="AlphaFoldDB" id="A0A9W4SYH1"/>
<dbReference type="OrthoDB" id="544350at2759"/>
<keyword evidence="2" id="KW-0547">Nucleotide-binding</keyword>
<evidence type="ECO:0000313" key="7">
    <source>
        <dbReference type="Proteomes" id="UP001153678"/>
    </source>
</evidence>
<keyword evidence="1" id="KW-0808">Transferase</keyword>
<proteinExistence type="predicted"/>
<evidence type="ECO:0000256" key="1">
    <source>
        <dbReference type="ARBA" id="ARBA00022679"/>
    </source>
</evidence>
<dbReference type="GO" id="GO:0005524">
    <property type="term" value="F:ATP binding"/>
    <property type="evidence" value="ECO:0007669"/>
    <property type="project" value="UniProtKB-KW"/>
</dbReference>
<organism evidence="6 7">
    <name type="scientific">Funneliformis geosporum</name>
    <dbReference type="NCBI Taxonomy" id="1117311"/>
    <lineage>
        <taxon>Eukaryota</taxon>
        <taxon>Fungi</taxon>
        <taxon>Fungi incertae sedis</taxon>
        <taxon>Mucoromycota</taxon>
        <taxon>Glomeromycotina</taxon>
        <taxon>Glomeromycetes</taxon>
        <taxon>Glomerales</taxon>
        <taxon>Glomeraceae</taxon>
        <taxon>Funneliformis</taxon>
    </lineage>
</organism>
<protein>
    <submittedName>
        <fullName evidence="6">13378_t:CDS:1</fullName>
    </submittedName>
</protein>
<keyword evidence="4" id="KW-0067">ATP-binding</keyword>
<dbReference type="Gene3D" id="1.10.510.10">
    <property type="entry name" value="Transferase(Phosphotransferase) domain 1"/>
    <property type="match status" value="1"/>
</dbReference>
<reference evidence="6" key="1">
    <citation type="submission" date="2022-08" db="EMBL/GenBank/DDBJ databases">
        <authorList>
            <person name="Kallberg Y."/>
            <person name="Tangrot J."/>
            <person name="Rosling A."/>
        </authorList>
    </citation>
    <scope>NUCLEOTIDE SEQUENCE</scope>
    <source>
        <strain evidence="6">Wild A</strain>
    </source>
</reference>
<dbReference type="PANTHER" id="PTHR44329">
    <property type="entry name" value="SERINE/THREONINE-PROTEIN KINASE TNNI3K-RELATED"/>
    <property type="match status" value="1"/>
</dbReference>
<feature type="domain" description="Protein kinase" evidence="5">
    <location>
        <begin position="72"/>
        <end position="343"/>
    </location>
</feature>
<dbReference type="Pfam" id="PF07714">
    <property type="entry name" value="PK_Tyr_Ser-Thr"/>
    <property type="match status" value="1"/>
</dbReference>
<dbReference type="InterPro" id="IPR051681">
    <property type="entry name" value="Ser/Thr_Kinases-Pseudokinases"/>
</dbReference>
<keyword evidence="3" id="KW-0418">Kinase</keyword>
<dbReference type="PANTHER" id="PTHR44329:SF288">
    <property type="entry name" value="MITOGEN-ACTIVATED PROTEIN KINASE KINASE KINASE 20"/>
    <property type="match status" value="1"/>
</dbReference>
<name>A0A9W4SYH1_9GLOM</name>